<dbReference type="AlphaFoldDB" id="A0A538SUT4"/>
<gene>
    <name evidence="2" type="ORF">E6K74_04045</name>
</gene>
<organism evidence="2 3">
    <name type="scientific">Eiseniibacteriota bacterium</name>
    <dbReference type="NCBI Taxonomy" id="2212470"/>
    <lineage>
        <taxon>Bacteria</taxon>
        <taxon>Candidatus Eiseniibacteriota</taxon>
    </lineage>
</organism>
<feature type="transmembrane region" description="Helical" evidence="1">
    <location>
        <begin position="31"/>
        <end position="53"/>
    </location>
</feature>
<evidence type="ECO:0000313" key="3">
    <source>
        <dbReference type="Proteomes" id="UP000319829"/>
    </source>
</evidence>
<feature type="transmembrane region" description="Helical" evidence="1">
    <location>
        <begin position="219"/>
        <end position="239"/>
    </location>
</feature>
<keyword evidence="1" id="KW-0812">Transmembrane</keyword>
<dbReference type="Pfam" id="PF14329">
    <property type="entry name" value="DUF4386"/>
    <property type="match status" value="1"/>
</dbReference>
<accession>A0A538SUT4</accession>
<name>A0A538SUT4_UNCEI</name>
<evidence type="ECO:0000313" key="2">
    <source>
        <dbReference type="EMBL" id="TMQ55111.1"/>
    </source>
</evidence>
<feature type="transmembrane region" description="Helical" evidence="1">
    <location>
        <begin position="187"/>
        <end position="207"/>
    </location>
</feature>
<evidence type="ECO:0000256" key="1">
    <source>
        <dbReference type="SAM" id="Phobius"/>
    </source>
</evidence>
<dbReference type="Proteomes" id="UP000319829">
    <property type="component" value="Unassembled WGS sequence"/>
</dbReference>
<comment type="caution">
    <text evidence="2">The sequence shown here is derived from an EMBL/GenBank/DDBJ whole genome shotgun (WGS) entry which is preliminary data.</text>
</comment>
<feature type="transmembrane region" description="Helical" evidence="1">
    <location>
        <begin position="118"/>
        <end position="139"/>
    </location>
</feature>
<proteinExistence type="predicted"/>
<protein>
    <submittedName>
        <fullName evidence="2">DUF4386 domain-containing protein</fullName>
    </submittedName>
</protein>
<dbReference type="EMBL" id="VBOU01000042">
    <property type="protein sequence ID" value="TMQ55111.1"/>
    <property type="molecule type" value="Genomic_DNA"/>
</dbReference>
<feature type="transmembrane region" description="Helical" evidence="1">
    <location>
        <begin position="159"/>
        <end position="178"/>
    </location>
</feature>
<sequence length="247" mass="25485">MPGPTRTILTGISALRAGGSTNVTRTTNARIAGFTFLAYIAAGITSMVLFGQATSAKGIAAKLAGIAQHTTGVGIVILLDLVQCFSALVLAVTLYAITREQDPDLAMLGMVCRVGEGLLGATGIPSTLALVWLATATGADAPDTGATHALGAYLLQGSVAFTATFFAVGSTIFSYLLLRGRMIPIPLAWLGVVASVLLVVALPLQVAGFLHGRLISLEWLPMLAFEVPLALWLLIKGVAAPARTQSV</sequence>
<keyword evidence="1" id="KW-0472">Membrane</keyword>
<feature type="transmembrane region" description="Helical" evidence="1">
    <location>
        <begin position="73"/>
        <end position="97"/>
    </location>
</feature>
<reference evidence="2 3" key="1">
    <citation type="journal article" date="2019" name="Nat. Microbiol.">
        <title>Mediterranean grassland soil C-N compound turnover is dependent on rainfall and depth, and is mediated by genomically divergent microorganisms.</title>
        <authorList>
            <person name="Diamond S."/>
            <person name="Andeer P.F."/>
            <person name="Li Z."/>
            <person name="Crits-Christoph A."/>
            <person name="Burstein D."/>
            <person name="Anantharaman K."/>
            <person name="Lane K.R."/>
            <person name="Thomas B.C."/>
            <person name="Pan C."/>
            <person name="Northen T.R."/>
            <person name="Banfield J.F."/>
        </authorList>
    </citation>
    <scope>NUCLEOTIDE SEQUENCE [LARGE SCALE GENOMIC DNA]</scope>
    <source>
        <strain evidence="2">WS_4</strain>
    </source>
</reference>
<dbReference type="InterPro" id="IPR025495">
    <property type="entry name" value="DUF4386"/>
</dbReference>
<keyword evidence="1" id="KW-1133">Transmembrane helix</keyword>